<dbReference type="PANTHER" id="PTHR42865">
    <property type="entry name" value="PROTON/GLUTAMATE-ASPARTATE SYMPORTER"/>
    <property type="match status" value="1"/>
</dbReference>
<evidence type="ECO:0000256" key="2">
    <source>
        <dbReference type="ARBA" id="ARBA00022448"/>
    </source>
</evidence>
<dbReference type="PATRIC" id="fig|153151.4.peg.1322"/>
<dbReference type="InterPro" id="IPR036458">
    <property type="entry name" value="Na:dicarbo_symporter_sf"/>
</dbReference>
<dbReference type="InterPro" id="IPR001991">
    <property type="entry name" value="Na-dicarboxylate_symporter"/>
</dbReference>
<keyword evidence="2" id="KW-0813">Transport</keyword>
<proteinExistence type="predicted"/>
<dbReference type="Pfam" id="PF00375">
    <property type="entry name" value="SDF"/>
    <property type="match status" value="1"/>
</dbReference>
<comment type="caution">
    <text evidence="7">The sequence shown here is derived from an EMBL/GenBank/DDBJ whole genome shotgun (WGS) entry which is preliminary data.</text>
</comment>
<keyword evidence="4 6" id="KW-1133">Transmembrane helix</keyword>
<dbReference type="AlphaFoldDB" id="A0A150MJL2"/>
<evidence type="ECO:0000256" key="1">
    <source>
        <dbReference type="ARBA" id="ARBA00004141"/>
    </source>
</evidence>
<dbReference type="Proteomes" id="UP000075324">
    <property type="component" value="Unassembled WGS sequence"/>
</dbReference>
<evidence type="ECO:0000256" key="3">
    <source>
        <dbReference type="ARBA" id="ARBA00022692"/>
    </source>
</evidence>
<evidence type="ECO:0008006" key="9">
    <source>
        <dbReference type="Google" id="ProtNLM"/>
    </source>
</evidence>
<reference evidence="7 8" key="1">
    <citation type="submission" date="2016-01" db="EMBL/GenBank/DDBJ databases">
        <title>Draft Genome Sequences of Seven Thermophilic Sporeformers Isolated from Foods.</title>
        <authorList>
            <person name="Berendsen E.M."/>
            <person name="Wells-Bennik M.H."/>
            <person name="Krawcyk A.O."/>
            <person name="De Jong A."/>
            <person name="Holsappel S."/>
            <person name="Eijlander R.T."/>
            <person name="Kuipers O.P."/>
        </authorList>
    </citation>
    <scope>NUCLEOTIDE SEQUENCE [LARGE SCALE GENOMIC DNA]</scope>
    <source>
        <strain evidence="7 8">B4110</strain>
    </source>
</reference>
<dbReference type="GO" id="GO:0015138">
    <property type="term" value="F:fumarate transmembrane transporter activity"/>
    <property type="evidence" value="ECO:0007669"/>
    <property type="project" value="TreeGrafter"/>
</dbReference>
<protein>
    <recommendedName>
        <fullName evidence="9">L-cystine uptake protein TcyP</fullName>
    </recommendedName>
</protein>
<dbReference type="GO" id="GO:0005886">
    <property type="term" value="C:plasma membrane"/>
    <property type="evidence" value="ECO:0007669"/>
    <property type="project" value="TreeGrafter"/>
</dbReference>
<organism evidence="7 8">
    <name type="scientific">Parageobacillus toebii</name>
    <dbReference type="NCBI Taxonomy" id="153151"/>
    <lineage>
        <taxon>Bacteria</taxon>
        <taxon>Bacillati</taxon>
        <taxon>Bacillota</taxon>
        <taxon>Bacilli</taxon>
        <taxon>Bacillales</taxon>
        <taxon>Anoxybacillaceae</taxon>
        <taxon>Parageobacillus</taxon>
    </lineage>
</organism>
<dbReference type="Gene3D" id="1.10.3860.10">
    <property type="entry name" value="Sodium:dicarboxylate symporter"/>
    <property type="match status" value="1"/>
</dbReference>
<dbReference type="EMBL" id="LQYW01000149">
    <property type="protein sequence ID" value="KYD24648.1"/>
    <property type="molecule type" value="Genomic_DNA"/>
</dbReference>
<gene>
    <name evidence="7" type="ORF">B4110_0657</name>
</gene>
<evidence type="ECO:0000256" key="6">
    <source>
        <dbReference type="SAM" id="Phobius"/>
    </source>
</evidence>
<evidence type="ECO:0000256" key="5">
    <source>
        <dbReference type="ARBA" id="ARBA00023136"/>
    </source>
</evidence>
<keyword evidence="5 6" id="KW-0472">Membrane</keyword>
<feature type="transmembrane region" description="Helical" evidence="6">
    <location>
        <begin position="15"/>
        <end position="37"/>
    </location>
</feature>
<dbReference type="GO" id="GO:0015366">
    <property type="term" value="F:malate:proton symporter activity"/>
    <property type="evidence" value="ECO:0007669"/>
    <property type="project" value="TreeGrafter"/>
</dbReference>
<evidence type="ECO:0000313" key="7">
    <source>
        <dbReference type="EMBL" id="KYD24648.1"/>
    </source>
</evidence>
<sequence>MLTSKGAAGVTGSGFITLAATLAAFPMIPVEGIALLLGVDRFMSEARAITNLIGNAVATVVVSKMENEFHPSAEQNAERTNIVVAK</sequence>
<dbReference type="PANTHER" id="PTHR42865:SF1">
    <property type="entry name" value="AEROBIC C4-DICARBOXYLATE TRANSPORT PROTEIN"/>
    <property type="match status" value="1"/>
</dbReference>
<dbReference type="GO" id="GO:0070778">
    <property type="term" value="P:L-aspartate transmembrane transport"/>
    <property type="evidence" value="ECO:0007669"/>
    <property type="project" value="TreeGrafter"/>
</dbReference>
<comment type="subcellular location">
    <subcellularLocation>
        <location evidence="1">Membrane</location>
        <topology evidence="1">Multi-pass membrane protein</topology>
    </subcellularLocation>
</comment>
<dbReference type="SUPFAM" id="SSF118215">
    <property type="entry name" value="Proton glutamate symport protein"/>
    <property type="match status" value="1"/>
</dbReference>
<evidence type="ECO:0000256" key="4">
    <source>
        <dbReference type="ARBA" id="ARBA00022989"/>
    </source>
</evidence>
<evidence type="ECO:0000313" key="8">
    <source>
        <dbReference type="Proteomes" id="UP000075324"/>
    </source>
</evidence>
<dbReference type="GO" id="GO:0015141">
    <property type="term" value="F:succinate transmembrane transporter activity"/>
    <property type="evidence" value="ECO:0007669"/>
    <property type="project" value="TreeGrafter"/>
</dbReference>
<keyword evidence="3 6" id="KW-0812">Transmembrane</keyword>
<name>A0A150MJL2_9BACL</name>
<accession>A0A150MJL2</accession>